<protein>
    <submittedName>
        <fullName evidence="2">ArsR family transcriptional regulator</fullName>
    </submittedName>
</protein>
<dbReference type="SUPFAM" id="SSF46785">
    <property type="entry name" value="Winged helix' DNA-binding domain"/>
    <property type="match status" value="1"/>
</dbReference>
<evidence type="ECO:0000313" key="3">
    <source>
        <dbReference type="Proteomes" id="UP000000328"/>
    </source>
</evidence>
<dbReference type="InterPro" id="IPR036390">
    <property type="entry name" value="WH_DNA-bd_sf"/>
</dbReference>
<evidence type="ECO:0000259" key="1">
    <source>
        <dbReference type="PROSITE" id="PS50987"/>
    </source>
</evidence>
<dbReference type="GO" id="GO:0003700">
    <property type="term" value="F:DNA-binding transcription factor activity"/>
    <property type="evidence" value="ECO:0007669"/>
    <property type="project" value="InterPro"/>
</dbReference>
<dbReference type="Gene3D" id="1.10.10.10">
    <property type="entry name" value="Winged helix-like DNA-binding domain superfamily/Winged helix DNA-binding domain"/>
    <property type="match status" value="1"/>
</dbReference>
<dbReference type="CDD" id="cd00090">
    <property type="entry name" value="HTH_ARSR"/>
    <property type="match status" value="1"/>
</dbReference>
<sequence length="102" mass="11172">MDMVVPPIGEVDLGQVFRALADPLRRAVVVELAADASDGERACSSFPMPVAKSTKTHHWRALREAGLIVQRDAGNGTFVRLRRAEFEQQFPGLLATLTALTR</sequence>
<dbReference type="eggNOG" id="COG0640">
    <property type="taxonomic scope" value="Bacteria"/>
</dbReference>
<organism evidence="2 3">
    <name type="scientific">Amycolatopsis mediterranei (strain U-32)</name>
    <dbReference type="NCBI Taxonomy" id="749927"/>
    <lineage>
        <taxon>Bacteria</taxon>
        <taxon>Bacillati</taxon>
        <taxon>Actinomycetota</taxon>
        <taxon>Actinomycetes</taxon>
        <taxon>Pseudonocardiales</taxon>
        <taxon>Pseudonocardiaceae</taxon>
        <taxon>Amycolatopsis</taxon>
    </lineage>
</organism>
<accession>A0A0H3D9P6</accession>
<dbReference type="Proteomes" id="UP000000328">
    <property type="component" value="Chromosome"/>
</dbReference>
<proteinExistence type="predicted"/>
<dbReference type="InterPro" id="IPR036388">
    <property type="entry name" value="WH-like_DNA-bd_sf"/>
</dbReference>
<dbReference type="KEGG" id="amd:AMED_5613"/>
<dbReference type="InterPro" id="IPR001845">
    <property type="entry name" value="HTH_ArsR_DNA-bd_dom"/>
</dbReference>
<dbReference type="PROSITE" id="PS50987">
    <property type="entry name" value="HTH_ARSR_2"/>
    <property type="match status" value="1"/>
</dbReference>
<reference evidence="2 3" key="1">
    <citation type="journal article" date="2010" name="Cell Res.">
        <title>Complete genome sequence of the rifamycin SV-producing Amycolatopsis mediterranei U32 revealed its genetic characteristics in phylogeny and metabolism.</title>
        <authorList>
            <person name="Zhao W."/>
            <person name="Zhong Y."/>
            <person name="Yuan H."/>
            <person name="Wang J."/>
            <person name="Zheng H."/>
            <person name="Wang Y."/>
            <person name="Cen X."/>
            <person name="Xu F."/>
            <person name="Bai J."/>
            <person name="Han X."/>
            <person name="Lu G."/>
            <person name="Zhu Y."/>
            <person name="Shao Z."/>
            <person name="Yan H."/>
            <person name="Li C."/>
            <person name="Peng N."/>
            <person name="Zhang Z."/>
            <person name="Zhang Y."/>
            <person name="Lin W."/>
            <person name="Fan Y."/>
            <person name="Qin Z."/>
            <person name="Hu Y."/>
            <person name="Zhu B."/>
            <person name="Wang S."/>
            <person name="Ding X."/>
            <person name="Zhao G.P."/>
        </authorList>
    </citation>
    <scope>NUCLEOTIDE SEQUENCE [LARGE SCALE GENOMIC DNA]</scope>
    <source>
        <strain evidence="3">U-32</strain>
    </source>
</reference>
<dbReference type="HOGENOM" id="CLU_097806_4_0_11"/>
<feature type="domain" description="HTH arsR-type" evidence="1">
    <location>
        <begin position="5"/>
        <end position="101"/>
    </location>
</feature>
<dbReference type="EMBL" id="CP002000">
    <property type="protein sequence ID" value="ADJ47366.1"/>
    <property type="molecule type" value="Genomic_DNA"/>
</dbReference>
<evidence type="ECO:0000313" key="2">
    <source>
        <dbReference type="EMBL" id="ADJ47366.1"/>
    </source>
</evidence>
<dbReference type="InterPro" id="IPR011991">
    <property type="entry name" value="ArsR-like_HTH"/>
</dbReference>
<dbReference type="AlphaFoldDB" id="A0A0H3D9P6"/>
<dbReference type="PRINTS" id="PR00778">
    <property type="entry name" value="HTHARSR"/>
</dbReference>
<dbReference type="SMART" id="SM00418">
    <property type="entry name" value="HTH_ARSR"/>
    <property type="match status" value="1"/>
</dbReference>
<name>A0A0H3D9P6_AMYMU</name>
<dbReference type="OrthoDB" id="4471357at2"/>
<gene>
    <name evidence="2" type="ordered locus">AMED_5613</name>
</gene>